<evidence type="ECO:0000256" key="2">
    <source>
        <dbReference type="ARBA" id="ARBA00022692"/>
    </source>
</evidence>
<feature type="transmembrane region" description="Helical" evidence="6">
    <location>
        <begin position="80"/>
        <end position="99"/>
    </location>
</feature>
<comment type="caution">
    <text evidence="7">The sequence shown here is derived from an EMBL/GenBank/DDBJ whole genome shotgun (WGS) entry which is preliminary data.</text>
</comment>
<organism evidence="7 8">
    <name type="scientific">Coprinellus micaceus</name>
    <name type="common">Glistening ink-cap mushroom</name>
    <name type="synonym">Coprinus micaceus</name>
    <dbReference type="NCBI Taxonomy" id="71717"/>
    <lineage>
        <taxon>Eukaryota</taxon>
        <taxon>Fungi</taxon>
        <taxon>Dikarya</taxon>
        <taxon>Basidiomycota</taxon>
        <taxon>Agaricomycotina</taxon>
        <taxon>Agaricomycetes</taxon>
        <taxon>Agaricomycetidae</taxon>
        <taxon>Agaricales</taxon>
        <taxon>Agaricineae</taxon>
        <taxon>Psathyrellaceae</taxon>
        <taxon>Coprinellus</taxon>
    </lineage>
</organism>
<dbReference type="PANTHER" id="PTHR12570:SF82">
    <property type="entry name" value="NIPA-LIKE PROTEIN 3"/>
    <property type="match status" value="1"/>
</dbReference>
<feature type="compositionally biased region" description="Acidic residues" evidence="5">
    <location>
        <begin position="514"/>
        <end position="529"/>
    </location>
</feature>
<dbReference type="Gene3D" id="1.10.3730.20">
    <property type="match status" value="1"/>
</dbReference>
<dbReference type="PANTHER" id="PTHR12570">
    <property type="match status" value="1"/>
</dbReference>
<evidence type="ECO:0000256" key="1">
    <source>
        <dbReference type="ARBA" id="ARBA00004141"/>
    </source>
</evidence>
<feature type="transmembrane region" description="Helical" evidence="6">
    <location>
        <begin position="111"/>
        <end position="131"/>
    </location>
</feature>
<evidence type="ECO:0000256" key="3">
    <source>
        <dbReference type="ARBA" id="ARBA00022989"/>
    </source>
</evidence>
<evidence type="ECO:0000313" key="8">
    <source>
        <dbReference type="Proteomes" id="UP000298030"/>
    </source>
</evidence>
<feature type="compositionally biased region" description="Acidic residues" evidence="5">
    <location>
        <begin position="441"/>
        <end position="452"/>
    </location>
</feature>
<evidence type="ECO:0000256" key="6">
    <source>
        <dbReference type="SAM" id="Phobius"/>
    </source>
</evidence>
<feature type="compositionally biased region" description="Basic residues" evidence="5">
    <location>
        <begin position="534"/>
        <end position="546"/>
    </location>
</feature>
<evidence type="ECO:0000313" key="7">
    <source>
        <dbReference type="EMBL" id="TEB38262.1"/>
    </source>
</evidence>
<feature type="transmembrane region" description="Helical" evidence="6">
    <location>
        <begin position="353"/>
        <end position="373"/>
    </location>
</feature>
<feature type="transmembrane region" description="Helical" evidence="6">
    <location>
        <begin position="140"/>
        <end position="161"/>
    </location>
</feature>
<evidence type="ECO:0000256" key="4">
    <source>
        <dbReference type="ARBA" id="ARBA00023136"/>
    </source>
</evidence>
<comment type="subcellular location">
    <subcellularLocation>
        <location evidence="1">Membrane</location>
        <topology evidence="1">Multi-pass membrane protein</topology>
    </subcellularLocation>
</comment>
<dbReference type="Pfam" id="PF05653">
    <property type="entry name" value="Mg_trans_NIPA"/>
    <property type="match status" value="2"/>
</dbReference>
<keyword evidence="4 6" id="KW-0472">Membrane</keyword>
<name>A0A4Y7TXB1_COPMI</name>
<evidence type="ECO:0008006" key="9">
    <source>
        <dbReference type="Google" id="ProtNLM"/>
    </source>
</evidence>
<sequence length="574" mass="61745">METSASTVSSTISTVVASAANTSIPNDSTPARHANPVVAFIIGLSIILLASIMNAAGLNLTKLDHVRMSAIPKGQRKKDWMRPLWLLGMLLYILSQLIGSTLALEYMRAEYVAPLGSSSLVFNFLFARFLVGTPVTSNDIYGTIVVVLGVIGIVAFGSINSGLSSETDVAHLTQLWRRGGWLGYFFAMGGALFSVVVFTSCLDAVLAARADLEATSTNRPGLRNSIASASSVGKAKRGFLGKVFGIFFAIGAAWDWTLTWITDMLEIWAQPKDDKTVAWTLGIGWACCGGGLAGGTLVFAKATVKLLSGSLSHQNPGNQFGHAAPIFTIIFLAITAVMQIVCLNRGLKVYESTLVVPVFYGVYTATGFLNSLIFNDEVGAYKSWALFLIFVSIIVLISGVILLTHKKPEPVAAKIKGAATPRSALVTEERRRRRRARGAAGDEENQDFSSDEEGVKKGENDTLWAIGELSDDEDDGQDDSKLSPGKSRLQRRSSNASGSSKRPGRGDSEATGLIDDDEDGDDADVEESDESPKGKGKSKTKSRNRRRSMDPFHDDETPESSELEVFGTTKGKHR</sequence>
<feature type="transmembrane region" description="Helical" evidence="6">
    <location>
        <begin position="181"/>
        <end position="206"/>
    </location>
</feature>
<dbReference type="SUPFAM" id="SSF103481">
    <property type="entry name" value="Multidrug resistance efflux transporter EmrE"/>
    <property type="match status" value="1"/>
</dbReference>
<dbReference type="InterPro" id="IPR008521">
    <property type="entry name" value="Mg_trans_NIPA"/>
</dbReference>
<accession>A0A4Y7TXB1</accession>
<feature type="transmembrane region" description="Helical" evidence="6">
    <location>
        <begin position="385"/>
        <end position="404"/>
    </location>
</feature>
<dbReference type="AlphaFoldDB" id="A0A4Y7TXB1"/>
<dbReference type="GO" id="GO:0016020">
    <property type="term" value="C:membrane"/>
    <property type="evidence" value="ECO:0007669"/>
    <property type="project" value="UniProtKB-SubCell"/>
</dbReference>
<evidence type="ECO:0000256" key="5">
    <source>
        <dbReference type="SAM" id="MobiDB-lite"/>
    </source>
</evidence>
<reference evidence="7 8" key="1">
    <citation type="journal article" date="2019" name="Nat. Ecol. Evol.">
        <title>Megaphylogeny resolves global patterns of mushroom evolution.</title>
        <authorList>
            <person name="Varga T."/>
            <person name="Krizsan K."/>
            <person name="Foldi C."/>
            <person name="Dima B."/>
            <person name="Sanchez-Garcia M."/>
            <person name="Sanchez-Ramirez S."/>
            <person name="Szollosi G.J."/>
            <person name="Szarkandi J.G."/>
            <person name="Papp V."/>
            <person name="Albert L."/>
            <person name="Andreopoulos W."/>
            <person name="Angelini C."/>
            <person name="Antonin V."/>
            <person name="Barry K.W."/>
            <person name="Bougher N.L."/>
            <person name="Buchanan P."/>
            <person name="Buyck B."/>
            <person name="Bense V."/>
            <person name="Catcheside P."/>
            <person name="Chovatia M."/>
            <person name="Cooper J."/>
            <person name="Damon W."/>
            <person name="Desjardin D."/>
            <person name="Finy P."/>
            <person name="Geml J."/>
            <person name="Haridas S."/>
            <person name="Hughes K."/>
            <person name="Justo A."/>
            <person name="Karasinski D."/>
            <person name="Kautmanova I."/>
            <person name="Kiss B."/>
            <person name="Kocsube S."/>
            <person name="Kotiranta H."/>
            <person name="LaButti K.M."/>
            <person name="Lechner B.E."/>
            <person name="Liimatainen K."/>
            <person name="Lipzen A."/>
            <person name="Lukacs Z."/>
            <person name="Mihaltcheva S."/>
            <person name="Morgado L.N."/>
            <person name="Niskanen T."/>
            <person name="Noordeloos M.E."/>
            <person name="Ohm R.A."/>
            <person name="Ortiz-Santana B."/>
            <person name="Ovrebo C."/>
            <person name="Racz N."/>
            <person name="Riley R."/>
            <person name="Savchenko A."/>
            <person name="Shiryaev A."/>
            <person name="Soop K."/>
            <person name="Spirin V."/>
            <person name="Szebenyi C."/>
            <person name="Tomsovsky M."/>
            <person name="Tulloss R.E."/>
            <person name="Uehling J."/>
            <person name="Grigoriev I.V."/>
            <person name="Vagvolgyi C."/>
            <person name="Papp T."/>
            <person name="Martin F.M."/>
            <person name="Miettinen O."/>
            <person name="Hibbett D.S."/>
            <person name="Nagy L.G."/>
        </authorList>
    </citation>
    <scope>NUCLEOTIDE SEQUENCE [LARGE SCALE GENOMIC DNA]</scope>
    <source>
        <strain evidence="7 8">FP101781</strain>
    </source>
</reference>
<gene>
    <name evidence="7" type="ORF">FA13DRAFT_1725910</name>
</gene>
<dbReference type="OrthoDB" id="165382at2759"/>
<proteinExistence type="predicted"/>
<keyword evidence="8" id="KW-1185">Reference proteome</keyword>
<feature type="transmembrane region" description="Helical" evidence="6">
    <location>
        <begin position="37"/>
        <end position="60"/>
    </location>
</feature>
<dbReference type="GO" id="GO:0015095">
    <property type="term" value="F:magnesium ion transmembrane transporter activity"/>
    <property type="evidence" value="ECO:0007669"/>
    <property type="project" value="InterPro"/>
</dbReference>
<keyword evidence="3 6" id="KW-1133">Transmembrane helix</keyword>
<dbReference type="Proteomes" id="UP000298030">
    <property type="component" value="Unassembled WGS sequence"/>
</dbReference>
<feature type="transmembrane region" description="Helical" evidence="6">
    <location>
        <begin position="239"/>
        <end position="257"/>
    </location>
</feature>
<feature type="region of interest" description="Disordered" evidence="5">
    <location>
        <begin position="424"/>
        <end position="574"/>
    </location>
</feature>
<dbReference type="EMBL" id="QPFP01000003">
    <property type="protein sequence ID" value="TEB38262.1"/>
    <property type="molecule type" value="Genomic_DNA"/>
</dbReference>
<feature type="transmembrane region" description="Helical" evidence="6">
    <location>
        <begin position="277"/>
        <end position="300"/>
    </location>
</feature>
<feature type="transmembrane region" description="Helical" evidence="6">
    <location>
        <begin position="320"/>
        <end position="341"/>
    </location>
</feature>
<dbReference type="InterPro" id="IPR037185">
    <property type="entry name" value="EmrE-like"/>
</dbReference>
<protein>
    <recommendedName>
        <fullName evidence="9">DUF803-domain-containing protein</fullName>
    </recommendedName>
</protein>
<keyword evidence="2 6" id="KW-0812">Transmembrane</keyword>